<dbReference type="SUPFAM" id="SSF52540">
    <property type="entry name" value="P-loop containing nucleoside triphosphate hydrolases"/>
    <property type="match status" value="1"/>
</dbReference>
<accession>D7BIK9</accession>
<organism evidence="2 3">
    <name type="scientific">Allomeiothermus silvanus (strain ATCC 700542 / DSM 9946 / NBRC 106475 / NCIMB 13440 / VI-R2)</name>
    <name type="common">Thermus silvanus</name>
    <dbReference type="NCBI Taxonomy" id="526227"/>
    <lineage>
        <taxon>Bacteria</taxon>
        <taxon>Thermotogati</taxon>
        <taxon>Deinococcota</taxon>
        <taxon>Deinococci</taxon>
        <taxon>Thermales</taxon>
        <taxon>Thermaceae</taxon>
        <taxon>Allomeiothermus</taxon>
    </lineage>
</organism>
<evidence type="ECO:0000313" key="2">
    <source>
        <dbReference type="EMBL" id="ADH64184.1"/>
    </source>
</evidence>
<dbReference type="RefSeq" id="WP_013158728.1">
    <property type="nucleotide sequence ID" value="NC_014212.1"/>
</dbReference>
<proteinExistence type="predicted"/>
<keyword evidence="3" id="KW-1185">Reference proteome</keyword>
<feature type="repeat" description="TPR" evidence="1">
    <location>
        <begin position="549"/>
        <end position="582"/>
    </location>
</feature>
<evidence type="ECO:0000256" key="1">
    <source>
        <dbReference type="PROSITE-ProRule" id="PRU00339"/>
    </source>
</evidence>
<keyword evidence="1" id="KW-0802">TPR repeat</keyword>
<gene>
    <name evidence="2" type="ordered locus">Mesil_2325</name>
</gene>
<dbReference type="STRING" id="526227.Mesil_2325"/>
<dbReference type="InterPro" id="IPR011990">
    <property type="entry name" value="TPR-like_helical_dom_sf"/>
</dbReference>
<dbReference type="InterPro" id="IPR019734">
    <property type="entry name" value="TPR_rpt"/>
</dbReference>
<dbReference type="Proteomes" id="UP000001916">
    <property type="component" value="Chromosome"/>
</dbReference>
<protein>
    <submittedName>
        <fullName evidence="2">TPR repeat-containing protein</fullName>
    </submittedName>
</protein>
<dbReference type="HOGENOM" id="CLU_015928_0_0_0"/>
<dbReference type="SUPFAM" id="SSF48452">
    <property type="entry name" value="TPR-like"/>
    <property type="match status" value="1"/>
</dbReference>
<sequence>MPYRVPKSRLLPPRTAREVRRERLLHTLRQGFPKSPVLVLAAGAGYGKSTLMASYGGLWLSLGEEAKDPVVLGWHLLEAYRPQLENPGEIEQALERGAWTLAGEALLEEVSALEPHTLVLDEAQRAASREAVAFVRTLAQSPNLSVAILSRRAAPWEVLGRVIGEAELAFDPNEALLLARALTPELPAFEVERAHSLVRGWPLGLRLLLRAMRRGIQPEEAFYAHPDAAGLLAYLLPGLPEEVQKRAARASVLGEFGPEEAELLGIPDVDLEFYAEDLLLERVGSRLRFHPLVRRALMGTLEPAETRSLLSKAADAAMARGEGVRAAGYLLEAGRLGHAADLLLQQGESWLASGLMHTVLGLLDRMPDALVRARPELIYLRAEALRHAGRYAQAEAAYQEARAAGVERAWLGLSRLYLDTVEPAKAWPYLDAAQAQFPEAARALRAENLLNAGRVEEAVALGLTGPRVLLRSGQPVQALELLRETLSSPRSGVGITPVFPADRPPKNHREDTLLLSLLEAVAGNAQAAMAAALRGRKQGEAMGSPFVVALAEARLGHALLAQNRWEEARAAYERALSLAEGGPGRLKVEALGGVAATGEDAAYTEMVQLARESGDAWVEAFITLTVAYARLRQGKTFALPALAVQDPFLLELAAVYPWDQGGAATLKRYPFLGEATLFAPPIERVRRLLWEMGQLEVAYHPGVRVEIRALGGLSVAVNGQAVRFRREKTQLLLALLLLRDWSKEELMEALEVSDGEFRVLWSELLHLLEPGRPPRARGYFCKPYGLVRVPELKVDLWEFDGLGSRTAEGLATLHCAFAPPFAGLEHPLLEAAGTEITARYREGILRRGDEEALLEALRLDPLDEPLVERLLRTARAEVAWAIHTQALRELGLEPNALLLAQAEARRTKLKPNPPAAGTAG</sequence>
<dbReference type="Gene3D" id="1.25.40.10">
    <property type="entry name" value="Tetratricopeptide repeat domain"/>
    <property type="match status" value="1"/>
</dbReference>
<dbReference type="KEGG" id="msv:Mesil_2325"/>
<dbReference type="eggNOG" id="COG2909">
    <property type="taxonomic scope" value="Bacteria"/>
</dbReference>
<name>D7BIK9_ALLS1</name>
<dbReference type="SMART" id="SM00028">
    <property type="entry name" value="TPR"/>
    <property type="match status" value="2"/>
</dbReference>
<dbReference type="InterPro" id="IPR027417">
    <property type="entry name" value="P-loop_NTPase"/>
</dbReference>
<reference evidence="2 3" key="1">
    <citation type="journal article" date="2010" name="Stand. Genomic Sci.">
        <title>Complete genome sequence of Meiothermus silvanus type strain (VI-R2).</title>
        <authorList>
            <person name="Sikorski J."/>
            <person name="Tindall B.J."/>
            <person name="Lowry S."/>
            <person name="Lucas S."/>
            <person name="Nolan M."/>
            <person name="Copeland A."/>
            <person name="Glavina Del Rio T."/>
            <person name="Tice H."/>
            <person name="Cheng J.F."/>
            <person name="Han C."/>
            <person name="Pitluck S."/>
            <person name="Liolios K."/>
            <person name="Ivanova N."/>
            <person name="Mavromatis K."/>
            <person name="Mikhailova N."/>
            <person name="Pati A."/>
            <person name="Goodwin L."/>
            <person name="Chen A."/>
            <person name="Palaniappan K."/>
            <person name="Land M."/>
            <person name="Hauser L."/>
            <person name="Chang Y.J."/>
            <person name="Jeffries C.D."/>
            <person name="Rohde M."/>
            <person name="Goker M."/>
            <person name="Woyke T."/>
            <person name="Bristow J."/>
            <person name="Eisen J.A."/>
            <person name="Markowitz V."/>
            <person name="Hugenholtz P."/>
            <person name="Kyrpides N.C."/>
            <person name="Klenk H.P."/>
            <person name="Lapidus A."/>
        </authorList>
    </citation>
    <scope>NUCLEOTIDE SEQUENCE [LARGE SCALE GENOMIC DNA]</scope>
    <source>
        <strain evidence="3">ATCC 700542 / DSM 9946 / VI-R2</strain>
    </source>
</reference>
<dbReference type="EMBL" id="CP002042">
    <property type="protein sequence ID" value="ADH64184.1"/>
    <property type="molecule type" value="Genomic_DNA"/>
</dbReference>
<dbReference type="AlphaFoldDB" id="D7BIK9"/>
<evidence type="ECO:0000313" key="3">
    <source>
        <dbReference type="Proteomes" id="UP000001916"/>
    </source>
</evidence>
<dbReference type="PROSITE" id="PS50005">
    <property type="entry name" value="TPR"/>
    <property type="match status" value="1"/>
</dbReference>